<dbReference type="InterPro" id="IPR027417">
    <property type="entry name" value="P-loop_NTPase"/>
</dbReference>
<organism evidence="8 9">
    <name type="scientific">Zopfia rhizophila CBS 207.26</name>
    <dbReference type="NCBI Taxonomy" id="1314779"/>
    <lineage>
        <taxon>Eukaryota</taxon>
        <taxon>Fungi</taxon>
        <taxon>Dikarya</taxon>
        <taxon>Ascomycota</taxon>
        <taxon>Pezizomycotina</taxon>
        <taxon>Dothideomycetes</taxon>
        <taxon>Dothideomycetes incertae sedis</taxon>
        <taxon>Zopfiaceae</taxon>
        <taxon>Zopfia</taxon>
    </lineage>
</organism>
<gene>
    <name evidence="8" type="ORF">K469DRAFT_735842</name>
</gene>
<evidence type="ECO:0000313" key="9">
    <source>
        <dbReference type="Proteomes" id="UP000800200"/>
    </source>
</evidence>
<dbReference type="OrthoDB" id="6500128at2759"/>
<feature type="transmembrane region" description="Helical" evidence="6">
    <location>
        <begin position="506"/>
        <end position="539"/>
    </location>
</feature>
<evidence type="ECO:0000256" key="4">
    <source>
        <dbReference type="ARBA" id="ARBA00023136"/>
    </source>
</evidence>
<keyword evidence="8" id="KW-0378">Hydrolase</keyword>
<dbReference type="Gene3D" id="3.40.50.300">
    <property type="entry name" value="P-loop containing nucleotide triphosphate hydrolases"/>
    <property type="match status" value="2"/>
</dbReference>
<reference evidence="8" key="1">
    <citation type="journal article" date="2020" name="Stud. Mycol.">
        <title>101 Dothideomycetes genomes: a test case for predicting lifestyles and emergence of pathogens.</title>
        <authorList>
            <person name="Haridas S."/>
            <person name="Albert R."/>
            <person name="Binder M."/>
            <person name="Bloem J."/>
            <person name="Labutti K."/>
            <person name="Salamov A."/>
            <person name="Andreopoulos B."/>
            <person name="Baker S."/>
            <person name="Barry K."/>
            <person name="Bills G."/>
            <person name="Bluhm B."/>
            <person name="Cannon C."/>
            <person name="Castanera R."/>
            <person name="Culley D."/>
            <person name="Daum C."/>
            <person name="Ezra D."/>
            <person name="Gonzalez J."/>
            <person name="Henrissat B."/>
            <person name="Kuo A."/>
            <person name="Liang C."/>
            <person name="Lipzen A."/>
            <person name="Lutzoni F."/>
            <person name="Magnuson J."/>
            <person name="Mondo S."/>
            <person name="Nolan M."/>
            <person name="Ohm R."/>
            <person name="Pangilinan J."/>
            <person name="Park H.-J."/>
            <person name="Ramirez L."/>
            <person name="Alfaro M."/>
            <person name="Sun H."/>
            <person name="Tritt A."/>
            <person name="Yoshinaga Y."/>
            <person name="Zwiers L.-H."/>
            <person name="Turgeon B."/>
            <person name="Goodwin S."/>
            <person name="Spatafora J."/>
            <person name="Crous P."/>
            <person name="Grigoriev I."/>
        </authorList>
    </citation>
    <scope>NUCLEOTIDE SEQUENCE</scope>
    <source>
        <strain evidence="8">CBS 207.26</strain>
    </source>
</reference>
<evidence type="ECO:0000256" key="6">
    <source>
        <dbReference type="SAM" id="Phobius"/>
    </source>
</evidence>
<evidence type="ECO:0000256" key="1">
    <source>
        <dbReference type="ARBA" id="ARBA00004141"/>
    </source>
</evidence>
<dbReference type="GO" id="GO:0016887">
    <property type="term" value="F:ATP hydrolysis activity"/>
    <property type="evidence" value="ECO:0007669"/>
    <property type="project" value="InterPro"/>
</dbReference>
<dbReference type="PROSITE" id="PS50893">
    <property type="entry name" value="ABC_TRANSPORTER_2"/>
    <property type="match status" value="1"/>
</dbReference>
<feature type="transmembrane region" description="Helical" evidence="6">
    <location>
        <begin position="124"/>
        <end position="147"/>
    </location>
</feature>
<name>A0A6A6EFS3_9PEZI</name>
<dbReference type="PANTHER" id="PTHR24221">
    <property type="entry name" value="ATP-BINDING CASSETTE SUB-FAMILY B"/>
    <property type="match status" value="1"/>
</dbReference>
<dbReference type="SUPFAM" id="SSF90123">
    <property type="entry name" value="ABC transporter transmembrane region"/>
    <property type="match status" value="1"/>
</dbReference>
<dbReference type="Gene3D" id="1.20.1560.10">
    <property type="entry name" value="ABC transporter type 1, transmembrane domain"/>
    <property type="match status" value="1"/>
</dbReference>
<keyword evidence="2 6" id="KW-0812">Transmembrane</keyword>
<evidence type="ECO:0000256" key="3">
    <source>
        <dbReference type="ARBA" id="ARBA00022989"/>
    </source>
</evidence>
<dbReference type="InterPro" id="IPR003439">
    <property type="entry name" value="ABC_transporter-like_ATP-bd"/>
</dbReference>
<dbReference type="InterPro" id="IPR017871">
    <property type="entry name" value="ABC_transporter-like_CS"/>
</dbReference>
<evidence type="ECO:0000313" key="8">
    <source>
        <dbReference type="EMBL" id="KAF2190907.1"/>
    </source>
</evidence>
<accession>A0A6A6EFS3</accession>
<feature type="transmembrane region" description="Helical" evidence="6">
    <location>
        <begin position="559"/>
        <end position="579"/>
    </location>
</feature>
<dbReference type="Pfam" id="PF00005">
    <property type="entry name" value="ABC_tran"/>
    <property type="match status" value="2"/>
</dbReference>
<evidence type="ECO:0000256" key="5">
    <source>
        <dbReference type="SAM" id="MobiDB-lite"/>
    </source>
</evidence>
<dbReference type="SUPFAM" id="SSF52540">
    <property type="entry name" value="P-loop containing nucleoside triphosphate hydrolases"/>
    <property type="match status" value="2"/>
</dbReference>
<comment type="subcellular location">
    <subcellularLocation>
        <location evidence="1">Membrane</location>
        <topology evidence="1">Multi-pass membrane protein</topology>
    </subcellularLocation>
</comment>
<dbReference type="GO" id="GO:0042626">
    <property type="term" value="F:ATPase-coupled transmembrane transporter activity"/>
    <property type="evidence" value="ECO:0007669"/>
    <property type="project" value="TreeGrafter"/>
</dbReference>
<feature type="region of interest" description="Disordered" evidence="5">
    <location>
        <begin position="674"/>
        <end position="696"/>
    </location>
</feature>
<dbReference type="InterPro" id="IPR036640">
    <property type="entry name" value="ABC1_TM_sf"/>
</dbReference>
<sequence length="921" mass="101475">MLGSHWRKSVSKGVRNPSRASVGYGDGIFRYRKPGYDKHAYREDTDNLITDVGEGRFCLLRPHHARNRHSCHESHCILRYQNDFQIIKQAAAFTEEAANAAESAFRAVQVVQTFALRVGIKKTIVAAFMLGSVYFVAYAANALAFWYGNRLREGPGHQPTEASTIYAVVFLILDASSVVGQFGPFIQIFALAATAGQSVFLILGHPLEACVEKDLQLQDVSFAYLARLTVRVLDDVNLRFQAGKVTRAVSPSSSVESTITSLLFRLYDPSAGRVTLRGKDIKEFNIISLRSKRALVTQHPVLFTGTILDNIKHGLPGGEAMTETEIFARCGAAAVDTVYTRICTRHHSQLSGGQNAMDASSEAVVLEILKKSSRALGHTTIIIAHRLVRVKIADNIVVMKEGAIIEEGPHDALVKAAGVYADLIIAQQSDKKQSFSASSSFVSSRISLQKEDASKAAAQEAPCHWVWLLSSIISGGVIIGKPWYLAIRLNFLIDTSRSSELDSRVALYFFMFFVISLTAVVSHTCCGSAFGLVAGNLAFSKPGHWHHALMPKLNMDSGHLSGHPILLSAVPIMLVAGFLRLRILAKACSATQTVAALGRERDVLRLYPEVVKKPYEESLRFTMWGNIFLLFSLSDTYFREPFIALPAFLFSAQTTGQIFSLALGITRAKTPAQSPFALPDERPSNTTDSSFSISPSNSLRNDLEAVAGSSMPESSKGRLEFRHIRFYYETRLDVLALRNVSFSIRAAILRSSLRLVLLDWRDIRKEPVQEHKATLGLVEQEPDLFPDSVKFNVRLGARPGRGVTHKDVVNVAKKIHGRKLSGGQRQLLAIARVLIRDPEILLLDEATSQLDANTEREVRQAIAAAYSGRTMIMIAHRLASVQHTASSFVFVFGRVMEEGKQDDLVAVSGIYTRMVAAQELD</sequence>
<dbReference type="PANTHER" id="PTHR24221:SF503">
    <property type="entry name" value="MITOCHONDRIAL POTASSIUM CHANNEL ATP-BINDING SUBUNIT"/>
    <property type="match status" value="1"/>
</dbReference>
<feature type="compositionally biased region" description="Polar residues" evidence="5">
    <location>
        <begin position="684"/>
        <end position="696"/>
    </location>
</feature>
<dbReference type="EMBL" id="ML994617">
    <property type="protein sequence ID" value="KAF2190907.1"/>
    <property type="molecule type" value="Genomic_DNA"/>
</dbReference>
<evidence type="ECO:0000259" key="7">
    <source>
        <dbReference type="PROSITE" id="PS50893"/>
    </source>
</evidence>
<keyword evidence="9" id="KW-1185">Reference proteome</keyword>
<dbReference type="AlphaFoldDB" id="A0A6A6EFS3"/>
<proteinExistence type="predicted"/>
<dbReference type="GO" id="GO:0016020">
    <property type="term" value="C:membrane"/>
    <property type="evidence" value="ECO:0007669"/>
    <property type="project" value="UniProtKB-SubCell"/>
</dbReference>
<feature type="domain" description="ABC transporter" evidence="7">
    <location>
        <begin position="215"/>
        <end position="917"/>
    </location>
</feature>
<keyword evidence="3 6" id="KW-1133">Transmembrane helix</keyword>
<protein>
    <submittedName>
        <fullName evidence="8">P-loop containing nucleoside triphosphate hydrolase protein</fullName>
    </submittedName>
</protein>
<dbReference type="GO" id="GO:0005524">
    <property type="term" value="F:ATP binding"/>
    <property type="evidence" value="ECO:0007669"/>
    <property type="project" value="InterPro"/>
</dbReference>
<keyword evidence="4 6" id="KW-0472">Membrane</keyword>
<feature type="transmembrane region" description="Helical" evidence="6">
    <location>
        <begin position="465"/>
        <end position="485"/>
    </location>
</feature>
<dbReference type="InterPro" id="IPR039421">
    <property type="entry name" value="Type_1_exporter"/>
</dbReference>
<dbReference type="Proteomes" id="UP000800200">
    <property type="component" value="Unassembled WGS sequence"/>
</dbReference>
<dbReference type="PROSITE" id="PS00211">
    <property type="entry name" value="ABC_TRANSPORTER_1"/>
    <property type="match status" value="1"/>
</dbReference>
<evidence type="ECO:0000256" key="2">
    <source>
        <dbReference type="ARBA" id="ARBA00022692"/>
    </source>
</evidence>